<dbReference type="OrthoDB" id="2019763at2759"/>
<sequence>TSVLDLKEKASSLASNTLKKDNRLKTLEIGLEQKKEECVKLENQLKKAQNAGADSHTSSELSERISGLEEEVSQHKEDAARAQSEVERLLEILREMENEKNDKEKKINELERNPSASHLWRPQQSGKQAPPPAASQQPMGGLVWDYLGTFAS</sequence>
<feature type="non-terminal residue" evidence="11">
    <location>
        <position position="1"/>
    </location>
</feature>
<dbReference type="KEGG" id="ncc:104958066"/>
<evidence type="ECO:0000256" key="5">
    <source>
        <dbReference type="ARBA" id="ARBA00023054"/>
    </source>
</evidence>
<evidence type="ECO:0000256" key="2">
    <source>
        <dbReference type="ARBA" id="ARBA00022490"/>
    </source>
</evidence>
<dbReference type="Pfam" id="PF10174">
    <property type="entry name" value="Cast"/>
    <property type="match status" value="1"/>
</dbReference>
<evidence type="ECO:0000256" key="1">
    <source>
        <dbReference type="ARBA" id="ARBA00004245"/>
    </source>
</evidence>
<protein>
    <submittedName>
        <fullName evidence="11">ELKS/Rab6-interacting/CAST family member 1-like</fullName>
    </submittedName>
</protein>
<dbReference type="GO" id="GO:0048788">
    <property type="term" value="C:cytoskeleton of presynaptic active zone"/>
    <property type="evidence" value="ECO:0007669"/>
    <property type="project" value="TreeGrafter"/>
</dbReference>
<feature type="region of interest" description="Disordered" evidence="9">
    <location>
        <begin position="45"/>
        <end position="83"/>
    </location>
</feature>
<evidence type="ECO:0000256" key="6">
    <source>
        <dbReference type="ARBA" id="ARBA00023212"/>
    </source>
</evidence>
<accession>A0A6I9PB84</accession>
<keyword evidence="3" id="KW-0597">Phosphoprotein</keyword>
<dbReference type="GO" id="GO:0030424">
    <property type="term" value="C:axon"/>
    <property type="evidence" value="ECO:0007669"/>
    <property type="project" value="UniProtKB-SubCell"/>
</dbReference>
<comment type="subcellular location">
    <subcellularLocation>
        <location evidence="1">Cytoplasm</location>
        <location evidence="1">Cytoskeleton</location>
    </subcellularLocation>
    <subcellularLocation>
        <location evidence="8">Presynapse</location>
    </subcellularLocation>
</comment>
<dbReference type="AlphaFoldDB" id="A0A6I9PB84"/>
<gene>
    <name evidence="11" type="primary">LOC104958066</name>
</gene>
<organism evidence="10 11">
    <name type="scientific">Notothenia coriiceps</name>
    <name type="common">black rockcod</name>
    <dbReference type="NCBI Taxonomy" id="8208"/>
    <lineage>
        <taxon>Eukaryota</taxon>
        <taxon>Metazoa</taxon>
        <taxon>Chordata</taxon>
        <taxon>Craniata</taxon>
        <taxon>Vertebrata</taxon>
        <taxon>Euteleostomi</taxon>
        <taxon>Actinopterygii</taxon>
        <taxon>Neopterygii</taxon>
        <taxon>Teleostei</taxon>
        <taxon>Neoteleostei</taxon>
        <taxon>Acanthomorphata</taxon>
        <taxon>Eupercaria</taxon>
        <taxon>Perciformes</taxon>
        <taxon>Notothenioidei</taxon>
        <taxon>Nototheniidae</taxon>
        <taxon>Notothenia</taxon>
    </lineage>
</organism>
<evidence type="ECO:0000256" key="7">
    <source>
        <dbReference type="ARBA" id="ARBA00023273"/>
    </source>
</evidence>
<reference evidence="11" key="1">
    <citation type="submission" date="2025-08" db="UniProtKB">
        <authorList>
            <consortium name="RefSeq"/>
        </authorList>
    </citation>
    <scope>IDENTIFICATION</scope>
    <source>
        <tissue evidence="11">Muscle</tissue>
    </source>
</reference>
<dbReference type="GO" id="GO:0098882">
    <property type="term" value="F:structural constituent of presynaptic active zone"/>
    <property type="evidence" value="ECO:0007669"/>
    <property type="project" value="TreeGrafter"/>
</dbReference>
<dbReference type="GO" id="GO:0007274">
    <property type="term" value="P:neuromuscular synaptic transmission"/>
    <property type="evidence" value="ECO:0007669"/>
    <property type="project" value="TreeGrafter"/>
</dbReference>
<feature type="non-terminal residue" evidence="11">
    <location>
        <position position="152"/>
    </location>
</feature>
<feature type="compositionally biased region" description="Basic and acidic residues" evidence="9">
    <location>
        <begin position="61"/>
        <end position="83"/>
    </location>
</feature>
<feature type="region of interest" description="Disordered" evidence="9">
    <location>
        <begin position="97"/>
        <end position="140"/>
    </location>
</feature>
<evidence type="ECO:0000313" key="11">
    <source>
        <dbReference type="RefSeq" id="XP_010784078.1"/>
    </source>
</evidence>
<keyword evidence="2" id="KW-0963">Cytoplasm</keyword>
<feature type="compositionally biased region" description="Basic and acidic residues" evidence="9">
    <location>
        <begin position="97"/>
        <end position="112"/>
    </location>
</feature>
<keyword evidence="10" id="KW-1185">Reference proteome</keyword>
<evidence type="ECO:0000256" key="3">
    <source>
        <dbReference type="ARBA" id="ARBA00022553"/>
    </source>
</evidence>
<feature type="compositionally biased region" description="Low complexity" evidence="9">
    <location>
        <begin position="122"/>
        <end position="140"/>
    </location>
</feature>
<dbReference type="InterPro" id="IPR019323">
    <property type="entry name" value="ELKS/CAST"/>
</dbReference>
<keyword evidence="4" id="KW-0770">Synapse</keyword>
<keyword evidence="7" id="KW-0966">Cell projection</keyword>
<proteinExistence type="predicted"/>
<dbReference type="Gene3D" id="1.20.5.340">
    <property type="match status" value="1"/>
</dbReference>
<dbReference type="PANTHER" id="PTHR18861:SF1">
    <property type="entry name" value="ELKS_RAB6-INTERACTING_CAST FAMILY MEMBER 1"/>
    <property type="match status" value="1"/>
</dbReference>
<dbReference type="GeneID" id="104958066"/>
<evidence type="ECO:0000313" key="10">
    <source>
        <dbReference type="Proteomes" id="UP000504611"/>
    </source>
</evidence>
<name>A0A6I9PB84_9TELE</name>
<dbReference type="GO" id="GO:0048167">
    <property type="term" value="P:regulation of synaptic plasticity"/>
    <property type="evidence" value="ECO:0007669"/>
    <property type="project" value="TreeGrafter"/>
</dbReference>
<evidence type="ECO:0000256" key="8">
    <source>
        <dbReference type="ARBA" id="ARBA00034106"/>
    </source>
</evidence>
<dbReference type="RefSeq" id="XP_010784078.1">
    <property type="nucleotide sequence ID" value="XM_010785776.1"/>
</dbReference>
<evidence type="ECO:0000256" key="9">
    <source>
        <dbReference type="SAM" id="MobiDB-lite"/>
    </source>
</evidence>
<keyword evidence="6" id="KW-0206">Cytoskeleton</keyword>
<dbReference type="PANTHER" id="PTHR18861">
    <property type="entry name" value="ELKS/RAB6-INTERACTING/CAST PROTEIN"/>
    <property type="match status" value="1"/>
</dbReference>
<dbReference type="Proteomes" id="UP000504611">
    <property type="component" value="Unplaced"/>
</dbReference>
<keyword evidence="5" id="KW-0175">Coiled coil</keyword>
<evidence type="ECO:0000256" key="4">
    <source>
        <dbReference type="ARBA" id="ARBA00023018"/>
    </source>
</evidence>